<accession>A0A4S8K5J6</accession>
<dbReference type="Proteomes" id="UP000317650">
    <property type="component" value="Chromosome 8"/>
</dbReference>
<sequence length="71" mass="7998">MDVLNARNDSSTEEEEACVQKEVEGGTTQAGDQCTRRMNSLPTKMKPCVEPLVFSDGINACLYDREERTWL</sequence>
<evidence type="ECO:0000256" key="1">
    <source>
        <dbReference type="SAM" id="MobiDB-lite"/>
    </source>
</evidence>
<dbReference type="AlphaFoldDB" id="A0A4S8K5J6"/>
<dbReference type="EMBL" id="PYDT01000002">
    <property type="protein sequence ID" value="THU70098.1"/>
    <property type="molecule type" value="Genomic_DNA"/>
</dbReference>
<organism evidence="2 3">
    <name type="scientific">Musa balbisiana</name>
    <name type="common">Banana</name>
    <dbReference type="NCBI Taxonomy" id="52838"/>
    <lineage>
        <taxon>Eukaryota</taxon>
        <taxon>Viridiplantae</taxon>
        <taxon>Streptophyta</taxon>
        <taxon>Embryophyta</taxon>
        <taxon>Tracheophyta</taxon>
        <taxon>Spermatophyta</taxon>
        <taxon>Magnoliopsida</taxon>
        <taxon>Liliopsida</taxon>
        <taxon>Zingiberales</taxon>
        <taxon>Musaceae</taxon>
        <taxon>Musa</taxon>
    </lineage>
</organism>
<name>A0A4S8K5J6_MUSBA</name>
<evidence type="ECO:0000313" key="2">
    <source>
        <dbReference type="EMBL" id="THU70098.1"/>
    </source>
</evidence>
<feature type="region of interest" description="Disordered" evidence="1">
    <location>
        <begin position="1"/>
        <end position="34"/>
    </location>
</feature>
<comment type="caution">
    <text evidence="2">The sequence shown here is derived from an EMBL/GenBank/DDBJ whole genome shotgun (WGS) entry which is preliminary data.</text>
</comment>
<keyword evidence="3" id="KW-1185">Reference proteome</keyword>
<evidence type="ECO:0000313" key="3">
    <source>
        <dbReference type="Proteomes" id="UP000317650"/>
    </source>
</evidence>
<reference evidence="2 3" key="1">
    <citation type="journal article" date="2019" name="Nat. Plants">
        <title>Genome sequencing of Musa balbisiana reveals subgenome evolution and function divergence in polyploid bananas.</title>
        <authorList>
            <person name="Yao X."/>
        </authorList>
    </citation>
    <scope>NUCLEOTIDE SEQUENCE [LARGE SCALE GENOMIC DNA]</scope>
    <source>
        <strain evidence="3">cv. DH-PKW</strain>
        <tissue evidence="2">Leaves</tissue>
    </source>
</reference>
<protein>
    <submittedName>
        <fullName evidence="2">Uncharacterized protein</fullName>
    </submittedName>
</protein>
<proteinExistence type="predicted"/>
<gene>
    <name evidence="2" type="ORF">C4D60_Mb08t21480</name>
</gene>